<evidence type="ECO:0000256" key="5">
    <source>
        <dbReference type="RuleBase" id="RU003557"/>
    </source>
</evidence>
<name>Q0VRV2_ALCBS</name>
<dbReference type="KEGG" id="abo:ABO_0648"/>
<gene>
    <name evidence="8" type="primary">fadAx</name>
    <name evidence="8" type="ordered locus">ABO_0648</name>
</gene>
<evidence type="ECO:0000313" key="9">
    <source>
        <dbReference type="Proteomes" id="UP000008871"/>
    </source>
</evidence>
<dbReference type="InterPro" id="IPR020617">
    <property type="entry name" value="Thiolase_C"/>
</dbReference>
<dbReference type="Pfam" id="PF00108">
    <property type="entry name" value="Thiolase_N"/>
    <property type="match status" value="1"/>
</dbReference>
<feature type="domain" description="Thiolase C-terminal" evidence="7">
    <location>
        <begin position="307"/>
        <end position="427"/>
    </location>
</feature>
<comment type="similarity">
    <text evidence="1 5">Belongs to the thiolase-like superfamily. Thiolase family.</text>
</comment>
<dbReference type="Gene3D" id="3.40.47.10">
    <property type="match status" value="2"/>
</dbReference>
<dbReference type="GO" id="GO:0003985">
    <property type="term" value="F:acetyl-CoA C-acetyltransferase activity"/>
    <property type="evidence" value="ECO:0007669"/>
    <property type="project" value="UniProtKB-EC"/>
</dbReference>
<dbReference type="NCBIfam" id="TIGR01930">
    <property type="entry name" value="AcCoA-C-Actrans"/>
    <property type="match status" value="1"/>
</dbReference>
<evidence type="ECO:0000259" key="6">
    <source>
        <dbReference type="Pfam" id="PF00108"/>
    </source>
</evidence>
<feature type="domain" description="Thiolase N-terminal" evidence="6">
    <location>
        <begin position="42"/>
        <end position="299"/>
    </location>
</feature>
<dbReference type="PIRSF" id="PIRSF000429">
    <property type="entry name" value="Ac-CoA_Ac_transf"/>
    <property type="match status" value="1"/>
</dbReference>
<dbReference type="EC" id="2.3.1.9" evidence="8"/>
<keyword evidence="2 5" id="KW-0808">Transferase</keyword>
<dbReference type="STRING" id="393595.ABO_0648"/>
<protein>
    <submittedName>
        <fullName evidence="8">Acetyl-CoA C-acetyltransferase</fullName>
        <ecNumber evidence="8">2.3.1.9</ecNumber>
    </submittedName>
</protein>
<dbReference type="InterPro" id="IPR020616">
    <property type="entry name" value="Thiolase_N"/>
</dbReference>
<dbReference type="PROSITE" id="PS00099">
    <property type="entry name" value="THIOLASE_3"/>
    <property type="match status" value="1"/>
</dbReference>
<dbReference type="InterPro" id="IPR002155">
    <property type="entry name" value="Thiolase"/>
</dbReference>
<feature type="active site" description="Proton acceptor" evidence="4">
    <location>
        <position position="385"/>
    </location>
</feature>
<evidence type="ECO:0000256" key="3">
    <source>
        <dbReference type="ARBA" id="ARBA00023315"/>
    </source>
</evidence>
<dbReference type="InterPro" id="IPR020610">
    <property type="entry name" value="Thiolase_AS"/>
</dbReference>
<dbReference type="GO" id="GO:0044281">
    <property type="term" value="P:small molecule metabolic process"/>
    <property type="evidence" value="ECO:0007669"/>
    <property type="project" value="UniProtKB-ARBA"/>
</dbReference>
<keyword evidence="3 5" id="KW-0012">Acyltransferase</keyword>
<dbReference type="SUPFAM" id="SSF53901">
    <property type="entry name" value="Thiolase-like"/>
    <property type="match status" value="2"/>
</dbReference>
<organism evidence="8 9">
    <name type="scientific">Alcanivorax borkumensis (strain ATCC 700651 / DSM 11573 / NCIMB 13689 / SK2)</name>
    <dbReference type="NCBI Taxonomy" id="393595"/>
    <lineage>
        <taxon>Bacteria</taxon>
        <taxon>Pseudomonadati</taxon>
        <taxon>Pseudomonadota</taxon>
        <taxon>Gammaproteobacteria</taxon>
        <taxon>Oceanospirillales</taxon>
        <taxon>Alcanivoracaceae</taxon>
        <taxon>Alcanivorax</taxon>
    </lineage>
</organism>
<dbReference type="AlphaFoldDB" id="Q0VRV2"/>
<dbReference type="eggNOG" id="COG0183">
    <property type="taxonomic scope" value="Bacteria"/>
</dbReference>
<dbReference type="PANTHER" id="PTHR18919:SF164">
    <property type="entry name" value="ACETYL-COA ACETYLTRANSFERASE"/>
    <property type="match status" value="1"/>
</dbReference>
<evidence type="ECO:0000313" key="8">
    <source>
        <dbReference type="EMBL" id="CAL16096.1"/>
    </source>
</evidence>
<dbReference type="CDD" id="cd00751">
    <property type="entry name" value="thiolase"/>
    <property type="match status" value="1"/>
</dbReference>
<dbReference type="EMBL" id="AM286690">
    <property type="protein sequence ID" value="CAL16096.1"/>
    <property type="molecule type" value="Genomic_DNA"/>
</dbReference>
<dbReference type="PANTHER" id="PTHR18919">
    <property type="entry name" value="ACETYL-COA C-ACYLTRANSFERASE"/>
    <property type="match status" value="1"/>
</dbReference>
<evidence type="ECO:0000256" key="1">
    <source>
        <dbReference type="ARBA" id="ARBA00010982"/>
    </source>
</evidence>
<keyword evidence="9" id="KW-1185">Reference proteome</keyword>
<reference evidence="8 9" key="1">
    <citation type="journal article" date="2006" name="Nat. Biotechnol.">
        <title>Genome sequence of the ubiquitous hydrocarbon-degrading marine bacterium Alcanivorax borkumensis.</title>
        <authorList>
            <person name="Schneiker S."/>
            <person name="Martins dos Santos V.A.P."/>
            <person name="Bartels D."/>
            <person name="Bekel T."/>
            <person name="Brecht M."/>
            <person name="Buhrmester J."/>
            <person name="Chernikova T.N."/>
            <person name="Denaro R."/>
            <person name="Ferrer M."/>
            <person name="Gertler C."/>
            <person name="Goesmann A."/>
            <person name="Golyshina O.V."/>
            <person name="Kaminski F."/>
            <person name="Khachane A.N."/>
            <person name="Lang S."/>
            <person name="Linke B."/>
            <person name="McHardy A.C."/>
            <person name="Meyer F."/>
            <person name="Nechitaylo T."/>
            <person name="Puehler A."/>
            <person name="Regenhardt D."/>
            <person name="Rupp O."/>
            <person name="Sabirova J.S."/>
            <person name="Selbitschka W."/>
            <person name="Yakimov M.M."/>
            <person name="Timmis K.N."/>
            <person name="Vorhoelter F.-J."/>
            <person name="Weidner S."/>
            <person name="Kaiser O."/>
            <person name="Golyshin P.N."/>
        </authorList>
    </citation>
    <scope>NUCLEOTIDE SEQUENCE [LARGE SCALE GENOMIC DNA]</scope>
    <source>
        <strain evidence="9">ATCC 700651 / DSM 11573 / NCIMB 13689 / SK2</strain>
    </source>
</reference>
<dbReference type="Proteomes" id="UP000008871">
    <property type="component" value="Chromosome"/>
</dbReference>
<sequence>MGRNALVSSTMRPNFYVPGRFFCVLLTPSTVWQEKNMSDDAVVIVNGARTAMGGFQGALSAVSAPELGAASIREAVARAGLKPEDVQEVIMGCVLPAGLKQGPARQAMRLAGLPDSIGATTINKLCGSGMKATMFAYDSIKAGTNEIVVSGGMESMTNAPYLLENARGGMRMGHGQVMDHMFLDGLEDAETGRLMGSFAQEVADKRSITREDMDNYAIESLNRANAAVDNGWFKDEIVPVTVKTRKGETVVDTDEQPANARIDKIPSLRPAFAKDGTVTAANASSISDGGSALVLASESVANERGLQPLARILAHATNSKHPSEFTIAPIGATEAVMKKVGWSVDDVDLFEINEAFAMVAMLPMMDLGIPHEKMNIHGGACALGHPVGSTGSRIILTLIHALKRTGGKRGVASLCIGGGEATAVAIELV</sequence>
<proteinExistence type="inferred from homology"/>
<evidence type="ECO:0000259" key="7">
    <source>
        <dbReference type="Pfam" id="PF02803"/>
    </source>
</evidence>
<accession>Q0VRV2</accession>
<feature type="active site" description="Proton acceptor" evidence="4">
    <location>
        <position position="415"/>
    </location>
</feature>
<dbReference type="FunFam" id="3.40.47.10:FF:000010">
    <property type="entry name" value="Acetyl-CoA acetyltransferase (Thiolase)"/>
    <property type="match status" value="1"/>
</dbReference>
<evidence type="ECO:0000256" key="4">
    <source>
        <dbReference type="PIRSR" id="PIRSR000429-1"/>
    </source>
</evidence>
<feature type="active site" description="Acyl-thioester intermediate" evidence="4">
    <location>
        <position position="126"/>
    </location>
</feature>
<dbReference type="HOGENOM" id="CLU_031026_0_1_6"/>
<dbReference type="InterPro" id="IPR016039">
    <property type="entry name" value="Thiolase-like"/>
</dbReference>
<evidence type="ECO:0000256" key="2">
    <source>
        <dbReference type="ARBA" id="ARBA00022679"/>
    </source>
</evidence>
<dbReference type="Pfam" id="PF02803">
    <property type="entry name" value="Thiolase_C"/>
    <property type="match status" value="1"/>
</dbReference>